<name>A0A0L9TH89_PHAAN</name>
<dbReference type="Proteomes" id="UP000053144">
    <property type="component" value="Unassembled WGS sequence"/>
</dbReference>
<proteinExistence type="predicted"/>
<protein>
    <submittedName>
        <fullName evidence="1">Uncharacterized protein</fullName>
    </submittedName>
</protein>
<dbReference type="AlphaFoldDB" id="A0A0L9TH89"/>
<organism evidence="1 2">
    <name type="scientific">Phaseolus angularis</name>
    <name type="common">Azuki bean</name>
    <name type="synonym">Vigna angularis</name>
    <dbReference type="NCBI Taxonomy" id="3914"/>
    <lineage>
        <taxon>Eukaryota</taxon>
        <taxon>Viridiplantae</taxon>
        <taxon>Streptophyta</taxon>
        <taxon>Embryophyta</taxon>
        <taxon>Tracheophyta</taxon>
        <taxon>Spermatophyta</taxon>
        <taxon>Magnoliopsida</taxon>
        <taxon>eudicotyledons</taxon>
        <taxon>Gunneridae</taxon>
        <taxon>Pentapetalae</taxon>
        <taxon>rosids</taxon>
        <taxon>fabids</taxon>
        <taxon>Fabales</taxon>
        <taxon>Fabaceae</taxon>
        <taxon>Papilionoideae</taxon>
        <taxon>50 kb inversion clade</taxon>
        <taxon>NPAAA clade</taxon>
        <taxon>indigoferoid/millettioid clade</taxon>
        <taxon>Phaseoleae</taxon>
        <taxon>Vigna</taxon>
    </lineage>
</organism>
<evidence type="ECO:0000313" key="1">
    <source>
        <dbReference type="EMBL" id="KOM29499.1"/>
    </source>
</evidence>
<dbReference type="EMBL" id="KQ258501">
    <property type="protein sequence ID" value="KOM29499.1"/>
    <property type="molecule type" value="Genomic_DNA"/>
</dbReference>
<sequence length="108" mass="12822">MKKNKGKLYSVPIDWYSIPRVRRRRMEVVFGYHGLYSFPIVETEAYSIPKLCIRFIALHPFQTATKSHHFRCQLPPYFRWSNLTLVCTRLLHLDEAIKWYPDPGSSCC</sequence>
<evidence type="ECO:0000313" key="2">
    <source>
        <dbReference type="Proteomes" id="UP000053144"/>
    </source>
</evidence>
<gene>
    <name evidence="1" type="ORF">LR48_Vigan707s003100</name>
</gene>
<reference evidence="2" key="1">
    <citation type="journal article" date="2015" name="Proc. Natl. Acad. Sci. U.S.A.">
        <title>Genome sequencing of adzuki bean (Vigna angularis) provides insight into high starch and low fat accumulation and domestication.</title>
        <authorList>
            <person name="Yang K."/>
            <person name="Tian Z."/>
            <person name="Chen C."/>
            <person name="Luo L."/>
            <person name="Zhao B."/>
            <person name="Wang Z."/>
            <person name="Yu L."/>
            <person name="Li Y."/>
            <person name="Sun Y."/>
            <person name="Li W."/>
            <person name="Chen Y."/>
            <person name="Li Y."/>
            <person name="Zhang Y."/>
            <person name="Ai D."/>
            <person name="Zhao J."/>
            <person name="Shang C."/>
            <person name="Ma Y."/>
            <person name="Wu B."/>
            <person name="Wang M."/>
            <person name="Gao L."/>
            <person name="Sun D."/>
            <person name="Zhang P."/>
            <person name="Guo F."/>
            <person name="Wang W."/>
            <person name="Li Y."/>
            <person name="Wang J."/>
            <person name="Varshney R.K."/>
            <person name="Wang J."/>
            <person name="Ling H.Q."/>
            <person name="Wan P."/>
        </authorList>
    </citation>
    <scope>NUCLEOTIDE SEQUENCE</scope>
    <source>
        <strain evidence="2">cv. Jingnong 6</strain>
    </source>
</reference>
<dbReference type="Gramene" id="KOM29499">
    <property type="protein sequence ID" value="KOM29499"/>
    <property type="gene ID" value="LR48_Vigan707s003100"/>
</dbReference>
<accession>A0A0L9TH89</accession>